<dbReference type="PIRSF" id="PIRSF004846">
    <property type="entry name" value="ModA"/>
    <property type="match status" value="1"/>
</dbReference>
<feature type="binding site" evidence="6">
    <location>
        <position position="34"/>
    </location>
    <ligand>
        <name>molybdate</name>
        <dbReference type="ChEBI" id="CHEBI:36264"/>
    </ligand>
</feature>
<feature type="signal peptide" evidence="7">
    <location>
        <begin position="1"/>
        <end position="24"/>
    </location>
</feature>
<evidence type="ECO:0000256" key="7">
    <source>
        <dbReference type="SAM" id="SignalP"/>
    </source>
</evidence>
<dbReference type="AlphaFoldDB" id="A0A222E0Y8"/>
<feature type="binding site" evidence="6">
    <location>
        <position position="168"/>
    </location>
    <ligand>
        <name>molybdate</name>
        <dbReference type="ChEBI" id="CHEBI:36264"/>
    </ligand>
</feature>
<evidence type="ECO:0000256" key="2">
    <source>
        <dbReference type="ARBA" id="ARBA00022505"/>
    </source>
</evidence>
<evidence type="ECO:0000313" key="8">
    <source>
        <dbReference type="EMBL" id="ASP19813.1"/>
    </source>
</evidence>
<comment type="subunit">
    <text evidence="5">The complex is composed of two ATP-binding proteins (ModC), two transmembrane proteins (ModB) and a solute-binding protein (ModA).</text>
</comment>
<reference evidence="8 9" key="1">
    <citation type="submission" date="2017-07" db="EMBL/GenBank/DDBJ databases">
        <title>Genome Sequence of Antarctobacter heliothermus Strain SMS3 Isolated from a culture of the Diatom Skeletonema marinoi.</title>
        <authorList>
            <person name="Topel M."/>
            <person name="Pinder M.I.M."/>
            <person name="Johansson O.N."/>
            <person name="Kourtchenko O."/>
            <person name="Godhe A."/>
            <person name="Clarke A.K."/>
        </authorList>
    </citation>
    <scope>NUCLEOTIDE SEQUENCE [LARGE SCALE GENOMIC DNA]</scope>
    <source>
        <strain evidence="8 9">SMS3</strain>
    </source>
</reference>
<evidence type="ECO:0000313" key="9">
    <source>
        <dbReference type="Proteomes" id="UP000203589"/>
    </source>
</evidence>
<dbReference type="GO" id="GO:0030973">
    <property type="term" value="F:molybdate ion binding"/>
    <property type="evidence" value="ECO:0007669"/>
    <property type="project" value="TreeGrafter"/>
</dbReference>
<dbReference type="KEGG" id="aht:ANTHELSMS3_01098"/>
<sequence length="250" mass="25793">MMWVSRYLLGAAIFLALLARPVMAEPVTVFAAASLKTALDDVAGNYDGKVILSYAGSSMLARQVQQGAPADVVFLANTDWMDVLESDGLIATDTRVDLLGNRLVLAGPVGAAPVEIGPQLDLAAMLGDGRLAMALVEAVPAGIYGKAALDSLGLWGAVEHSVAQVDNVRAALALVSLGQVPLGVVYATDALADSHVDALGVFPDSSHPPIRYPVAAVAGREQAATAFLDFLTGPDARTIFASHGFAVLGD</sequence>
<dbReference type="OrthoDB" id="9785015at2"/>
<evidence type="ECO:0000256" key="4">
    <source>
        <dbReference type="ARBA" id="ARBA00022729"/>
    </source>
</evidence>
<dbReference type="InterPro" id="IPR005950">
    <property type="entry name" value="ModA"/>
</dbReference>
<dbReference type="NCBIfam" id="TIGR01256">
    <property type="entry name" value="modA"/>
    <property type="match status" value="1"/>
</dbReference>
<organism evidence="8 9">
    <name type="scientific">Antarctobacter heliothermus</name>
    <dbReference type="NCBI Taxonomy" id="74033"/>
    <lineage>
        <taxon>Bacteria</taxon>
        <taxon>Pseudomonadati</taxon>
        <taxon>Pseudomonadota</taxon>
        <taxon>Alphaproteobacteria</taxon>
        <taxon>Rhodobacterales</taxon>
        <taxon>Roseobacteraceae</taxon>
        <taxon>Antarctobacter</taxon>
    </lineage>
</organism>
<gene>
    <name evidence="8" type="primary">modA</name>
    <name evidence="8" type="ORF">ANTHELSMS3_01098</name>
</gene>
<feature type="binding site" evidence="6">
    <location>
        <position position="141"/>
    </location>
    <ligand>
        <name>molybdate</name>
        <dbReference type="ChEBI" id="CHEBI:36264"/>
    </ligand>
</feature>
<dbReference type="PANTHER" id="PTHR30632:SF17">
    <property type="entry name" value="MOLYBDATE-BINDING PROTEIN MODA"/>
    <property type="match status" value="1"/>
</dbReference>
<protein>
    <submittedName>
        <fullName evidence="8">Molybdate-binding periplasmic protein</fullName>
    </submittedName>
</protein>
<dbReference type="EMBL" id="CP022540">
    <property type="protein sequence ID" value="ASP19813.1"/>
    <property type="molecule type" value="Genomic_DNA"/>
</dbReference>
<dbReference type="GO" id="GO:0015689">
    <property type="term" value="P:molybdate ion transport"/>
    <property type="evidence" value="ECO:0007669"/>
    <property type="project" value="InterPro"/>
</dbReference>
<dbReference type="Proteomes" id="UP000203589">
    <property type="component" value="Chromosome"/>
</dbReference>
<evidence type="ECO:0000256" key="1">
    <source>
        <dbReference type="ARBA" id="ARBA00009175"/>
    </source>
</evidence>
<dbReference type="Gene3D" id="3.40.190.10">
    <property type="entry name" value="Periplasmic binding protein-like II"/>
    <property type="match status" value="2"/>
</dbReference>
<dbReference type="FunFam" id="3.40.190.10:FF:000035">
    <property type="entry name" value="Molybdate ABC transporter substrate-binding protein"/>
    <property type="match status" value="1"/>
</dbReference>
<comment type="similarity">
    <text evidence="1">Belongs to the bacterial solute-binding protein ModA family.</text>
</comment>
<dbReference type="PANTHER" id="PTHR30632">
    <property type="entry name" value="MOLYBDATE-BINDING PERIPLASMIC PROTEIN"/>
    <property type="match status" value="1"/>
</dbReference>
<evidence type="ECO:0000256" key="6">
    <source>
        <dbReference type="PIRSR" id="PIRSR004846-1"/>
    </source>
</evidence>
<feature type="binding site" evidence="6">
    <location>
        <position position="186"/>
    </location>
    <ligand>
        <name>molybdate</name>
        <dbReference type="ChEBI" id="CHEBI:36264"/>
    </ligand>
</feature>
<dbReference type="InterPro" id="IPR050682">
    <property type="entry name" value="ModA/WtpA"/>
</dbReference>
<name>A0A222E0Y8_9RHOB</name>
<keyword evidence="9" id="KW-1185">Reference proteome</keyword>
<accession>A0A222E0Y8</accession>
<dbReference type="SUPFAM" id="SSF53850">
    <property type="entry name" value="Periplasmic binding protein-like II"/>
    <property type="match status" value="1"/>
</dbReference>
<proteinExistence type="inferred from homology"/>
<dbReference type="Pfam" id="PF13531">
    <property type="entry name" value="SBP_bac_11"/>
    <property type="match status" value="1"/>
</dbReference>
<feature type="chain" id="PRO_5012329885" evidence="7">
    <location>
        <begin position="25"/>
        <end position="250"/>
    </location>
</feature>
<dbReference type="GO" id="GO:0030288">
    <property type="term" value="C:outer membrane-bounded periplasmic space"/>
    <property type="evidence" value="ECO:0007669"/>
    <property type="project" value="TreeGrafter"/>
</dbReference>
<keyword evidence="2 6" id="KW-0500">Molybdenum</keyword>
<evidence type="ECO:0000256" key="5">
    <source>
        <dbReference type="ARBA" id="ARBA00062515"/>
    </source>
</evidence>
<keyword evidence="3 6" id="KW-0479">Metal-binding</keyword>
<evidence type="ECO:0000256" key="3">
    <source>
        <dbReference type="ARBA" id="ARBA00022723"/>
    </source>
</evidence>
<dbReference type="GO" id="GO:1901359">
    <property type="term" value="F:tungstate binding"/>
    <property type="evidence" value="ECO:0007669"/>
    <property type="project" value="UniProtKB-ARBA"/>
</dbReference>
<keyword evidence="4 7" id="KW-0732">Signal</keyword>
<feature type="binding site" evidence="6">
    <location>
        <position position="57"/>
    </location>
    <ligand>
        <name>molybdate</name>
        <dbReference type="ChEBI" id="CHEBI:36264"/>
    </ligand>
</feature>
<dbReference type="GO" id="GO:0046872">
    <property type="term" value="F:metal ion binding"/>
    <property type="evidence" value="ECO:0007669"/>
    <property type="project" value="UniProtKB-KW"/>
</dbReference>